<organism evidence="1">
    <name type="scientific">Anguilla anguilla</name>
    <name type="common">European freshwater eel</name>
    <name type="synonym">Muraena anguilla</name>
    <dbReference type="NCBI Taxonomy" id="7936"/>
    <lineage>
        <taxon>Eukaryota</taxon>
        <taxon>Metazoa</taxon>
        <taxon>Chordata</taxon>
        <taxon>Craniata</taxon>
        <taxon>Vertebrata</taxon>
        <taxon>Euteleostomi</taxon>
        <taxon>Actinopterygii</taxon>
        <taxon>Neopterygii</taxon>
        <taxon>Teleostei</taxon>
        <taxon>Anguilliformes</taxon>
        <taxon>Anguillidae</taxon>
        <taxon>Anguilla</taxon>
    </lineage>
</organism>
<dbReference type="AlphaFoldDB" id="A0A0E9WHA7"/>
<reference evidence="1" key="1">
    <citation type="submission" date="2014-11" db="EMBL/GenBank/DDBJ databases">
        <authorList>
            <person name="Amaro Gonzalez C."/>
        </authorList>
    </citation>
    <scope>NUCLEOTIDE SEQUENCE</scope>
</reference>
<protein>
    <submittedName>
        <fullName evidence="1">Uncharacterized protein</fullName>
    </submittedName>
</protein>
<evidence type="ECO:0000313" key="1">
    <source>
        <dbReference type="EMBL" id="JAH89696.1"/>
    </source>
</evidence>
<accession>A0A0E9WHA7</accession>
<name>A0A0E9WHA7_ANGAN</name>
<reference evidence="1" key="2">
    <citation type="journal article" date="2015" name="Fish Shellfish Immunol.">
        <title>Early steps in the European eel (Anguilla anguilla)-Vibrio vulnificus interaction in the gills: Role of the RtxA13 toxin.</title>
        <authorList>
            <person name="Callol A."/>
            <person name="Pajuelo D."/>
            <person name="Ebbesson L."/>
            <person name="Teles M."/>
            <person name="MacKenzie S."/>
            <person name="Amaro C."/>
        </authorList>
    </citation>
    <scope>NUCLEOTIDE SEQUENCE</scope>
</reference>
<dbReference type="EMBL" id="GBXM01018881">
    <property type="protein sequence ID" value="JAH89696.1"/>
    <property type="molecule type" value="Transcribed_RNA"/>
</dbReference>
<sequence length="34" mass="3838">MCNTCRQTLKSCAKILKPILCARISLGPHESHFH</sequence>
<proteinExistence type="predicted"/>